<organism evidence="1">
    <name type="scientific">Cacopsylla melanoneura</name>
    <dbReference type="NCBI Taxonomy" id="428564"/>
    <lineage>
        <taxon>Eukaryota</taxon>
        <taxon>Metazoa</taxon>
        <taxon>Ecdysozoa</taxon>
        <taxon>Arthropoda</taxon>
        <taxon>Hexapoda</taxon>
        <taxon>Insecta</taxon>
        <taxon>Pterygota</taxon>
        <taxon>Neoptera</taxon>
        <taxon>Paraneoptera</taxon>
        <taxon>Hemiptera</taxon>
        <taxon>Sternorrhyncha</taxon>
        <taxon>Psylloidea</taxon>
        <taxon>Psyllidae</taxon>
        <taxon>Psyllinae</taxon>
        <taxon>Cacopsylla</taxon>
    </lineage>
</organism>
<reference evidence="1" key="1">
    <citation type="submission" date="2021-05" db="EMBL/GenBank/DDBJ databases">
        <authorList>
            <person name="Alioto T."/>
            <person name="Alioto T."/>
            <person name="Gomez Garrido J."/>
        </authorList>
    </citation>
    <scope>NUCLEOTIDE SEQUENCE</scope>
</reference>
<dbReference type="EMBL" id="HBUF01391332">
    <property type="protein sequence ID" value="CAG6733957.1"/>
    <property type="molecule type" value="Transcribed_RNA"/>
</dbReference>
<name>A0A8D8YT65_9HEMI</name>
<evidence type="ECO:0000313" key="1">
    <source>
        <dbReference type="EMBL" id="CAG6733957.1"/>
    </source>
</evidence>
<proteinExistence type="predicted"/>
<dbReference type="AlphaFoldDB" id="A0A8D8YT65"/>
<protein>
    <submittedName>
        <fullName evidence="1">Uncharacterized protein</fullName>
    </submittedName>
</protein>
<sequence length="119" mass="14299">MHWFTTPCGSLSRWTFLHRHWRRGRTLFFYLACFSRRSTTPSYFRTLGLNNRYRACCRNLYLACLFRRSTTPSFGTLRLNHRSCCCGRLFYLTCFFRRSTTLGRTWRGSSFYLACISRP</sequence>
<accession>A0A8D8YT65</accession>